<evidence type="ECO:0000313" key="3">
    <source>
        <dbReference type="Proteomes" id="UP000592180"/>
    </source>
</evidence>
<dbReference type="RefSeq" id="WP_184189728.1">
    <property type="nucleotide sequence ID" value="NZ_JACHLE010000003.1"/>
</dbReference>
<keyword evidence="3" id="KW-1185">Reference proteome</keyword>
<dbReference type="Proteomes" id="UP000592180">
    <property type="component" value="Unassembled WGS sequence"/>
</dbReference>
<name>A0A840KGG5_9FLAO</name>
<comment type="caution">
    <text evidence="2">The sequence shown here is derived from an EMBL/GenBank/DDBJ whole genome shotgun (WGS) entry which is preliminary data.</text>
</comment>
<sequence length="207" mass="23324">MKENKAEPTAQTSLLKIFSTVLRDRSKSEQQFQTITSEMVRFFTRKELIEIVTHNFNGNVSQYNLVEMENEEILLLIGDDYRIISYVMSRWSKEISQLPTKQEWLDAKINSIREPALASDSQVSAQGTAQENLNTTSESGTMKNQEANGSVSENQITDITETQQSVENAGNTNPEGSKSPKSSDKQLPEKKTEEKLSSKKPEKAKNT</sequence>
<proteinExistence type="predicted"/>
<feature type="region of interest" description="Disordered" evidence="1">
    <location>
        <begin position="118"/>
        <end position="207"/>
    </location>
</feature>
<feature type="compositionally biased region" description="Basic and acidic residues" evidence="1">
    <location>
        <begin position="181"/>
        <end position="207"/>
    </location>
</feature>
<feature type="compositionally biased region" description="Polar residues" evidence="1">
    <location>
        <begin position="119"/>
        <end position="180"/>
    </location>
</feature>
<gene>
    <name evidence="2" type="ORF">HNP38_002412</name>
</gene>
<protein>
    <submittedName>
        <fullName evidence="2">Uncharacterized protein</fullName>
    </submittedName>
</protein>
<evidence type="ECO:0000313" key="2">
    <source>
        <dbReference type="EMBL" id="MBB4807108.1"/>
    </source>
</evidence>
<organism evidence="2 3">
    <name type="scientific">Chryseobacterium defluvii</name>
    <dbReference type="NCBI Taxonomy" id="160396"/>
    <lineage>
        <taxon>Bacteria</taxon>
        <taxon>Pseudomonadati</taxon>
        <taxon>Bacteroidota</taxon>
        <taxon>Flavobacteriia</taxon>
        <taxon>Flavobacteriales</taxon>
        <taxon>Weeksellaceae</taxon>
        <taxon>Chryseobacterium group</taxon>
        <taxon>Chryseobacterium</taxon>
    </lineage>
</organism>
<dbReference type="EMBL" id="JACHLE010000003">
    <property type="protein sequence ID" value="MBB4807108.1"/>
    <property type="molecule type" value="Genomic_DNA"/>
</dbReference>
<reference evidence="2 3" key="1">
    <citation type="submission" date="2020-08" db="EMBL/GenBank/DDBJ databases">
        <title>Functional genomics of gut bacteria from endangered species of beetles.</title>
        <authorList>
            <person name="Carlos-Shanley C."/>
        </authorList>
    </citation>
    <scope>NUCLEOTIDE SEQUENCE [LARGE SCALE GENOMIC DNA]</scope>
    <source>
        <strain evidence="2 3">S00151</strain>
    </source>
</reference>
<dbReference type="AlphaFoldDB" id="A0A840KGG5"/>
<evidence type="ECO:0000256" key="1">
    <source>
        <dbReference type="SAM" id="MobiDB-lite"/>
    </source>
</evidence>
<accession>A0A840KGG5</accession>